<protein>
    <submittedName>
        <fullName evidence="1">Uncharacterized protein</fullName>
    </submittedName>
</protein>
<reference evidence="1 2" key="1">
    <citation type="submission" date="2018-11" db="EMBL/GenBank/DDBJ databases">
        <authorList>
            <consortium name="Pathogen Informatics"/>
        </authorList>
    </citation>
    <scope>NUCLEOTIDE SEQUENCE [LARGE SCALE GENOMIC DNA]</scope>
    <source>
        <strain evidence="1 2">Zambia</strain>
    </source>
</reference>
<dbReference type="Proteomes" id="UP000277204">
    <property type="component" value="Unassembled WGS sequence"/>
</dbReference>
<keyword evidence="2" id="KW-1185">Reference proteome</keyword>
<evidence type="ECO:0000313" key="2">
    <source>
        <dbReference type="Proteomes" id="UP000277204"/>
    </source>
</evidence>
<gene>
    <name evidence="1" type="ORF">SMRZ_LOCUS7619</name>
</gene>
<dbReference type="EMBL" id="UZAI01003118">
    <property type="protein sequence ID" value="VDO77288.1"/>
    <property type="molecule type" value="Genomic_DNA"/>
</dbReference>
<proteinExistence type="predicted"/>
<name>A0A3P8BLB2_9TREM</name>
<dbReference type="AlphaFoldDB" id="A0A3P8BLB2"/>
<sequence>MERWLEPLAPPPPVVQPVAAIARVRLDDSFN</sequence>
<evidence type="ECO:0000313" key="1">
    <source>
        <dbReference type="EMBL" id="VDO77288.1"/>
    </source>
</evidence>
<accession>A0A3P8BLB2</accession>
<organism evidence="1 2">
    <name type="scientific">Schistosoma margrebowiei</name>
    <dbReference type="NCBI Taxonomy" id="48269"/>
    <lineage>
        <taxon>Eukaryota</taxon>
        <taxon>Metazoa</taxon>
        <taxon>Spiralia</taxon>
        <taxon>Lophotrochozoa</taxon>
        <taxon>Platyhelminthes</taxon>
        <taxon>Trematoda</taxon>
        <taxon>Digenea</taxon>
        <taxon>Strigeidida</taxon>
        <taxon>Schistosomatoidea</taxon>
        <taxon>Schistosomatidae</taxon>
        <taxon>Schistosoma</taxon>
    </lineage>
</organism>